<name>A0A7K1SWB3_9SPHI</name>
<accession>A0A7K1SWB3</accession>
<sequence length="266" mass="27420">MKRTIACLILVSIAISACHKGHDTVTPQSSTTKPVTNGDLSGVVSPAVAVQAVSVVSTSGTNSKIIIPDAGTGAINVSGLTAGNYIIHFTVNAGYKVPADSTVTITAGKTTALGTLTFTPTPVYSISSYKANGTVQNTYSARINYTSPNLSITVYGIIAYNSGFDYTDAFCPLNINLNAVTGPGTYVCKETPASSITYQINPQAGQGPGRGWSSINDGGSATVIITDIDPATRTISGTFTAILVPATAYAQGNQVITDGTFKLTYQ</sequence>
<reference evidence="2 3" key="1">
    <citation type="submission" date="2019-12" db="EMBL/GenBank/DDBJ databases">
        <title>Mucilaginibacter sp. HMF7410 genome sequencing and assembly.</title>
        <authorList>
            <person name="Kang H."/>
            <person name="Cha I."/>
            <person name="Kim H."/>
            <person name="Joh K."/>
        </authorList>
    </citation>
    <scope>NUCLEOTIDE SEQUENCE [LARGE SCALE GENOMIC DNA]</scope>
    <source>
        <strain evidence="2 3">HMF7410</strain>
    </source>
</reference>
<dbReference type="AlphaFoldDB" id="A0A7K1SWB3"/>
<organism evidence="2 3">
    <name type="scientific">Mucilaginibacter arboris</name>
    <dbReference type="NCBI Taxonomy" id="2682090"/>
    <lineage>
        <taxon>Bacteria</taxon>
        <taxon>Pseudomonadati</taxon>
        <taxon>Bacteroidota</taxon>
        <taxon>Sphingobacteriia</taxon>
        <taxon>Sphingobacteriales</taxon>
        <taxon>Sphingobacteriaceae</taxon>
        <taxon>Mucilaginibacter</taxon>
    </lineage>
</organism>
<protein>
    <recommendedName>
        <fullName evidence="4">Carboxypeptidase regulatory-like domain-containing protein</fullName>
    </recommendedName>
</protein>
<dbReference type="RefSeq" id="WP_157566066.1">
    <property type="nucleotide sequence ID" value="NZ_WPIK01000006.1"/>
</dbReference>
<feature type="signal peptide" evidence="1">
    <location>
        <begin position="1"/>
        <end position="19"/>
    </location>
</feature>
<proteinExistence type="predicted"/>
<feature type="chain" id="PRO_5029914516" description="Carboxypeptidase regulatory-like domain-containing protein" evidence="1">
    <location>
        <begin position="20"/>
        <end position="266"/>
    </location>
</feature>
<dbReference type="Proteomes" id="UP000462014">
    <property type="component" value="Unassembled WGS sequence"/>
</dbReference>
<comment type="caution">
    <text evidence="2">The sequence shown here is derived from an EMBL/GenBank/DDBJ whole genome shotgun (WGS) entry which is preliminary data.</text>
</comment>
<keyword evidence="1" id="KW-0732">Signal</keyword>
<keyword evidence="3" id="KW-1185">Reference proteome</keyword>
<evidence type="ECO:0000313" key="3">
    <source>
        <dbReference type="Proteomes" id="UP000462014"/>
    </source>
</evidence>
<evidence type="ECO:0000256" key="1">
    <source>
        <dbReference type="SAM" id="SignalP"/>
    </source>
</evidence>
<dbReference type="PROSITE" id="PS51257">
    <property type="entry name" value="PROKAR_LIPOPROTEIN"/>
    <property type="match status" value="1"/>
</dbReference>
<evidence type="ECO:0008006" key="4">
    <source>
        <dbReference type="Google" id="ProtNLM"/>
    </source>
</evidence>
<evidence type="ECO:0000313" key="2">
    <source>
        <dbReference type="EMBL" id="MVN21606.1"/>
    </source>
</evidence>
<dbReference type="EMBL" id="WPIK01000006">
    <property type="protein sequence ID" value="MVN21606.1"/>
    <property type="molecule type" value="Genomic_DNA"/>
</dbReference>
<gene>
    <name evidence="2" type="ORF">GO621_08650</name>
</gene>